<comment type="caution">
    <text evidence="7">The sequence shown here is derived from an EMBL/GenBank/DDBJ whole genome shotgun (WGS) entry which is preliminary data.</text>
</comment>
<keyword evidence="8" id="KW-1185">Reference proteome</keyword>
<evidence type="ECO:0000256" key="3">
    <source>
        <dbReference type="ARBA" id="ARBA00022670"/>
    </source>
</evidence>
<keyword evidence="3" id="KW-0645">Protease</keyword>
<evidence type="ECO:0000256" key="5">
    <source>
        <dbReference type="ARBA" id="ARBA00023180"/>
    </source>
</evidence>
<dbReference type="GO" id="GO:0006508">
    <property type="term" value="P:proteolysis"/>
    <property type="evidence" value="ECO:0007669"/>
    <property type="project" value="UniProtKB-KW"/>
</dbReference>
<comment type="similarity">
    <text evidence="1">Belongs to the peptidase S10 family.</text>
</comment>
<keyword evidence="5" id="KW-0325">Glycoprotein</keyword>
<evidence type="ECO:0000313" key="7">
    <source>
        <dbReference type="EMBL" id="KAJ9138745.1"/>
    </source>
</evidence>
<keyword evidence="6" id="KW-0732">Signal</keyword>
<name>A0AA38RIU2_9PEZI</name>
<evidence type="ECO:0000256" key="6">
    <source>
        <dbReference type="SAM" id="SignalP"/>
    </source>
</evidence>
<accession>A0AA38RIU2</accession>
<evidence type="ECO:0000256" key="4">
    <source>
        <dbReference type="ARBA" id="ARBA00022801"/>
    </source>
</evidence>
<dbReference type="SUPFAM" id="SSF53474">
    <property type="entry name" value="alpha/beta-Hydrolases"/>
    <property type="match status" value="1"/>
</dbReference>
<dbReference type="Proteomes" id="UP001174691">
    <property type="component" value="Unassembled WGS sequence"/>
</dbReference>
<evidence type="ECO:0000256" key="1">
    <source>
        <dbReference type="ARBA" id="ARBA00009431"/>
    </source>
</evidence>
<dbReference type="PRINTS" id="PR00724">
    <property type="entry name" value="CRBOXYPTASEC"/>
</dbReference>
<dbReference type="PANTHER" id="PTHR11802:SF64">
    <property type="entry name" value="CARBOXYPEPTIDASE"/>
    <property type="match status" value="1"/>
</dbReference>
<sequence>MIRTVTGAALAALLASLPFGCHAAPTVIESRSEPGVTLSFQQAKVCELTPGVKSFSGYITVPATADPGIQPYDASFFFWFFESRVLPEIAPLTLWLQGGPGMASVNQAVSGHNGPCKVKHDSNSTELNLFSWNNFSNMLYLDQPVQTGFSYDNVTTGYRDMVEAEVSPGPISGPGNVTYRPGKFGSQDMKKTANTTAIAARAVTHFLDLWGQQNPAYKRDNINLWSQSYGGFYAPAIATELIKQNKIGVNSVGVFNGVIDLLVQAPAYPEFAVNNTYNISLLSTQQAADALDAYYNPGGARDQTLACIALQAQYDPNNYANNASINSQCVDAINYGLAFVEIPGEVTKGRNPFDIGHTIPDSFPPPYAIGYLNNPWVQQALGARVNFSETSPIVNHAFFASADYARSYLKPIATLLDAGVKVALIHGDRDYRANWFGGEYVSLAIPWSKNATFSNAGYADIKIPFSPNGGLVRQVGSFSFSRVFQSGHEVPYYQPAVALALFARTIFGLDAATGLQIANGGYATTGPKNIRNVGTSAVVPSQGPAECYVDAAPLNNFPSRCTAAQLAALRAGTAVVNADRIVVSPAA</sequence>
<dbReference type="GO" id="GO:0000324">
    <property type="term" value="C:fungal-type vacuole"/>
    <property type="evidence" value="ECO:0007669"/>
    <property type="project" value="TreeGrafter"/>
</dbReference>
<evidence type="ECO:0000313" key="8">
    <source>
        <dbReference type="Proteomes" id="UP001174691"/>
    </source>
</evidence>
<evidence type="ECO:0000256" key="2">
    <source>
        <dbReference type="ARBA" id="ARBA00022645"/>
    </source>
</evidence>
<organism evidence="7 8">
    <name type="scientific">Coniochaeta hoffmannii</name>
    <dbReference type="NCBI Taxonomy" id="91930"/>
    <lineage>
        <taxon>Eukaryota</taxon>
        <taxon>Fungi</taxon>
        <taxon>Dikarya</taxon>
        <taxon>Ascomycota</taxon>
        <taxon>Pezizomycotina</taxon>
        <taxon>Sordariomycetes</taxon>
        <taxon>Sordariomycetidae</taxon>
        <taxon>Coniochaetales</taxon>
        <taxon>Coniochaetaceae</taxon>
        <taxon>Coniochaeta</taxon>
    </lineage>
</organism>
<gene>
    <name evidence="7" type="ORF">NKR19_g7719</name>
</gene>
<keyword evidence="4" id="KW-0378">Hydrolase</keyword>
<dbReference type="PROSITE" id="PS00560">
    <property type="entry name" value="CARBOXYPEPT_SER_HIS"/>
    <property type="match status" value="1"/>
</dbReference>
<dbReference type="Gene3D" id="3.40.50.1820">
    <property type="entry name" value="alpha/beta hydrolase"/>
    <property type="match status" value="1"/>
</dbReference>
<dbReference type="InterPro" id="IPR001563">
    <property type="entry name" value="Peptidase_S10"/>
</dbReference>
<dbReference type="GO" id="GO:0004185">
    <property type="term" value="F:serine-type carboxypeptidase activity"/>
    <property type="evidence" value="ECO:0007669"/>
    <property type="project" value="InterPro"/>
</dbReference>
<dbReference type="InterPro" id="IPR033124">
    <property type="entry name" value="Ser_caboxypep_his_AS"/>
</dbReference>
<dbReference type="PANTHER" id="PTHR11802">
    <property type="entry name" value="SERINE PROTEASE FAMILY S10 SERINE CARBOXYPEPTIDASE"/>
    <property type="match status" value="1"/>
</dbReference>
<feature type="signal peptide" evidence="6">
    <location>
        <begin position="1"/>
        <end position="23"/>
    </location>
</feature>
<feature type="chain" id="PRO_5041412854" evidence="6">
    <location>
        <begin position="24"/>
        <end position="587"/>
    </location>
</feature>
<dbReference type="EMBL" id="JANBVN010000140">
    <property type="protein sequence ID" value="KAJ9138745.1"/>
    <property type="molecule type" value="Genomic_DNA"/>
</dbReference>
<reference evidence="7" key="1">
    <citation type="submission" date="2022-07" db="EMBL/GenBank/DDBJ databases">
        <title>Fungi with potential for degradation of polypropylene.</title>
        <authorList>
            <person name="Gostincar C."/>
        </authorList>
    </citation>
    <scope>NUCLEOTIDE SEQUENCE</scope>
    <source>
        <strain evidence="7">EXF-13287</strain>
    </source>
</reference>
<dbReference type="Pfam" id="PF00450">
    <property type="entry name" value="Peptidase_S10"/>
    <property type="match status" value="1"/>
</dbReference>
<keyword evidence="2" id="KW-0121">Carboxypeptidase</keyword>
<dbReference type="AlphaFoldDB" id="A0AA38RIU2"/>
<dbReference type="InterPro" id="IPR029058">
    <property type="entry name" value="AB_hydrolase_fold"/>
</dbReference>
<proteinExistence type="inferred from homology"/>
<protein>
    <submittedName>
        <fullName evidence="7">Alpha/beta-hydrolase</fullName>
    </submittedName>
</protein>